<reference evidence="4" key="1">
    <citation type="journal article" date="2019" name="Int. J. Syst. Evol. Microbiol.">
        <title>The Global Catalogue of Microorganisms (GCM) 10K type strain sequencing project: providing services to taxonomists for standard genome sequencing and annotation.</title>
        <authorList>
            <consortium name="The Broad Institute Genomics Platform"/>
            <consortium name="The Broad Institute Genome Sequencing Center for Infectious Disease"/>
            <person name="Wu L."/>
            <person name="Ma J."/>
        </authorList>
    </citation>
    <scope>NUCLEOTIDE SEQUENCE [LARGE SCALE GENOMIC DNA]</scope>
    <source>
        <strain evidence="4">CGMCC 1.10130</strain>
    </source>
</reference>
<evidence type="ECO:0000313" key="4">
    <source>
        <dbReference type="Proteomes" id="UP000619743"/>
    </source>
</evidence>
<dbReference type="AlphaFoldDB" id="A0A8J2U584"/>
<accession>A0A8J2U584</accession>
<dbReference type="InterPro" id="IPR048372">
    <property type="entry name" value="ZapC_C"/>
</dbReference>
<sequence length="182" mass="20363">MNIAKQDWHWQFNESSNRLEVCSSEDCCYQTSLKRSQLTGDAFRKQSLAIDDLSFLHATYELMGENCGKDDLSAMTLAINATSARKFFKPALPQSWFFLPSSAVLTISEQMLVELDTASESGIFLIIETNDTTSLLMAVNETLSLTEHKTMSAGNMIRVMNDRIARYASNTAIQNSKRLLSA</sequence>
<evidence type="ECO:0000259" key="1">
    <source>
        <dbReference type="Pfam" id="PF07126"/>
    </source>
</evidence>
<keyword evidence="3" id="KW-0132">Cell division</keyword>
<keyword evidence="3" id="KW-0131">Cell cycle</keyword>
<dbReference type="Pfam" id="PF07126">
    <property type="entry name" value="ZapC_C"/>
    <property type="match status" value="1"/>
</dbReference>
<proteinExistence type="predicted"/>
<dbReference type="GO" id="GO:0051301">
    <property type="term" value="P:cell division"/>
    <property type="evidence" value="ECO:0007669"/>
    <property type="project" value="UniProtKB-KW"/>
</dbReference>
<gene>
    <name evidence="3" type="primary">zapC</name>
    <name evidence="3" type="ORF">GCM10011369_19420</name>
</gene>
<evidence type="ECO:0000259" key="2">
    <source>
        <dbReference type="Pfam" id="PF21083"/>
    </source>
</evidence>
<dbReference type="RefSeq" id="WP_158100537.1">
    <property type="nucleotide sequence ID" value="NZ_BMDX01000008.1"/>
</dbReference>
<protein>
    <submittedName>
        <fullName evidence="3">Cell division protein ZapC</fullName>
    </submittedName>
</protein>
<feature type="domain" description="Cell-division protein ZapC C-terminal" evidence="1">
    <location>
        <begin position="90"/>
        <end position="168"/>
    </location>
</feature>
<dbReference type="InterPro" id="IPR048373">
    <property type="entry name" value="ZapC_N"/>
</dbReference>
<feature type="domain" description="Cell-division protein ZapC N-terminal" evidence="2">
    <location>
        <begin position="4"/>
        <end position="89"/>
    </location>
</feature>
<dbReference type="EMBL" id="BMDX01000008">
    <property type="protein sequence ID" value="GGA77629.1"/>
    <property type="molecule type" value="Genomic_DNA"/>
</dbReference>
<dbReference type="Pfam" id="PF21083">
    <property type="entry name" value="ZapC_N"/>
    <property type="match status" value="1"/>
</dbReference>
<organism evidence="3 4">
    <name type="scientific">Neiella marina</name>
    <dbReference type="NCBI Taxonomy" id="508461"/>
    <lineage>
        <taxon>Bacteria</taxon>
        <taxon>Pseudomonadati</taxon>
        <taxon>Pseudomonadota</taxon>
        <taxon>Gammaproteobacteria</taxon>
        <taxon>Alteromonadales</taxon>
        <taxon>Echinimonadaceae</taxon>
        <taxon>Neiella</taxon>
    </lineage>
</organism>
<comment type="caution">
    <text evidence="3">The sequence shown here is derived from an EMBL/GenBank/DDBJ whole genome shotgun (WGS) entry which is preliminary data.</text>
</comment>
<dbReference type="Proteomes" id="UP000619743">
    <property type="component" value="Unassembled WGS sequence"/>
</dbReference>
<evidence type="ECO:0000313" key="3">
    <source>
        <dbReference type="EMBL" id="GGA77629.1"/>
    </source>
</evidence>
<keyword evidence="4" id="KW-1185">Reference proteome</keyword>
<name>A0A8J2U584_9GAMM</name>
<dbReference type="OrthoDB" id="5765005at2"/>